<name>A0ABT8YU50_9SPIR</name>
<keyword evidence="2" id="KW-1185">Reference proteome</keyword>
<comment type="caution">
    <text evidence="1">The sequence shown here is derived from an EMBL/GenBank/DDBJ whole genome shotgun (WGS) entry which is preliminary data.</text>
</comment>
<organism evidence="1 2">
    <name type="scientific">Brachyspira innocens</name>
    <dbReference type="NCBI Taxonomy" id="13264"/>
    <lineage>
        <taxon>Bacteria</taxon>
        <taxon>Pseudomonadati</taxon>
        <taxon>Spirochaetota</taxon>
        <taxon>Spirochaetia</taxon>
        <taxon>Brachyspirales</taxon>
        <taxon>Brachyspiraceae</taxon>
        <taxon>Brachyspira</taxon>
    </lineage>
</organism>
<gene>
    <name evidence="1" type="ORF">Q5M86_01140</name>
</gene>
<protein>
    <submittedName>
        <fullName evidence="1">Uncharacterized protein</fullName>
    </submittedName>
</protein>
<reference evidence="1" key="1">
    <citation type="submission" date="2023-07" db="EMBL/GenBank/DDBJ databases">
        <title>Mucosal microbiota of week-old chicken and adult hens.</title>
        <authorList>
            <person name="Volf J."/>
            <person name="Karasova D."/>
            <person name="Crhanova M."/>
            <person name="Faldynova M."/>
            <person name="Prikrylova H."/>
            <person name="Zeman M."/>
            <person name="Babak V."/>
            <person name="Rajova J."/>
            <person name="Rychlik I."/>
        </authorList>
    </citation>
    <scope>NUCLEOTIDE SEQUENCE</scope>
    <source>
        <strain evidence="1">ET902</strain>
    </source>
</reference>
<evidence type="ECO:0000313" key="1">
    <source>
        <dbReference type="EMBL" id="MDO7019372.1"/>
    </source>
</evidence>
<proteinExistence type="predicted"/>
<dbReference type="Proteomes" id="UP001175147">
    <property type="component" value="Unassembled WGS sequence"/>
</dbReference>
<sequence>MALYKIKEEQLLNKWNETYKNDILTEEEFEDNYLYRDEENYEDGFNVEIINYNSNENRCSINIYFKHNNKSILLDTLNYDDVYKEYKKELEKYDEEEIAETIADIDSWECLENNYIKAEEEFGNIYIVFNSIREYEEMTLEELNEETDSNFKTIEELSNNEKYQVGSLHEYKEIFVTNNNNHIIYYMQ</sequence>
<accession>A0ABT8YU50</accession>
<evidence type="ECO:0000313" key="2">
    <source>
        <dbReference type="Proteomes" id="UP001175147"/>
    </source>
</evidence>
<dbReference type="RefSeq" id="WP_304384890.1">
    <property type="nucleotide sequence ID" value="NZ_JAUPBL010000022.1"/>
</dbReference>
<dbReference type="EMBL" id="JAUPBM010000007">
    <property type="protein sequence ID" value="MDO7019372.1"/>
    <property type="molecule type" value="Genomic_DNA"/>
</dbReference>